<sequence length="139" mass="15011">MDVERGYVCGNGGICSPFTKTAAIHEADLKRESRHGAGTLLQLIVLLGFNIFPYSPGTQQVQSNWGMLRGDRQANLTPSTIYWSSDGSSISRGVKIGGIEDQEPGCGLQLLKIRGGFRCLVAFRKSAFEMSYTLGVPPG</sequence>
<organism evidence="1">
    <name type="scientific">Cucumis melo</name>
    <name type="common">Muskmelon</name>
    <dbReference type="NCBI Taxonomy" id="3656"/>
    <lineage>
        <taxon>Eukaryota</taxon>
        <taxon>Viridiplantae</taxon>
        <taxon>Streptophyta</taxon>
        <taxon>Embryophyta</taxon>
        <taxon>Tracheophyta</taxon>
        <taxon>Spermatophyta</taxon>
        <taxon>Magnoliopsida</taxon>
        <taxon>eudicotyledons</taxon>
        <taxon>Gunneridae</taxon>
        <taxon>Pentapetalae</taxon>
        <taxon>rosids</taxon>
        <taxon>fabids</taxon>
        <taxon>Cucurbitales</taxon>
        <taxon>Cucurbitaceae</taxon>
        <taxon>Benincaseae</taxon>
        <taxon>Cucumis</taxon>
    </lineage>
</organism>
<reference evidence="1" key="1">
    <citation type="submission" date="2023-03" db="UniProtKB">
        <authorList>
            <consortium name="EnsemblPlants"/>
        </authorList>
    </citation>
    <scope>IDENTIFICATION</scope>
</reference>
<proteinExistence type="predicted"/>
<dbReference type="EnsemblPlants" id="MELO3C004892.2.1">
    <property type="protein sequence ID" value="MELO3C004892.2.1"/>
    <property type="gene ID" value="MELO3C004892.2"/>
</dbReference>
<dbReference type="AlphaFoldDB" id="A0A9I9CK81"/>
<evidence type="ECO:0000313" key="1">
    <source>
        <dbReference type="EnsemblPlants" id="MELO3C004892.2.1"/>
    </source>
</evidence>
<protein>
    <submittedName>
        <fullName evidence="1">Uncharacterized protein</fullName>
    </submittedName>
</protein>
<dbReference type="Gramene" id="MELO3C004892.2.1">
    <property type="protein sequence ID" value="MELO3C004892.2.1"/>
    <property type="gene ID" value="MELO3C004892.2"/>
</dbReference>
<accession>A0A9I9CK81</accession>
<name>A0A9I9CK81_CUCME</name>